<comment type="caution">
    <text evidence="3">The sequence shown here is derived from an EMBL/GenBank/DDBJ whole genome shotgun (WGS) entry which is preliminary data.</text>
</comment>
<keyword evidence="4" id="KW-1185">Reference proteome</keyword>
<evidence type="ECO:0000313" key="3">
    <source>
        <dbReference type="EMBL" id="MCE3215397.1"/>
    </source>
</evidence>
<proteinExistence type="inferred from homology"/>
<dbReference type="Gene3D" id="2.60.40.2310">
    <property type="match status" value="1"/>
</dbReference>
<evidence type="ECO:0000256" key="1">
    <source>
        <dbReference type="ARBA" id="ARBA00011073"/>
    </source>
</evidence>
<comment type="similarity">
    <text evidence="1">Belongs to the peptidase S8 family.</text>
</comment>
<sequence length="167" mass="17943">MALLSSHTLIQQGLLQLLLHIQQPGLGTRPAPFMAAFSSIGPNTVTPEILKPDITAPGVSIIAAYTGAEARTRDNAVEPMLNASLIKTGPFAYGAGHVRPNRAMDPGLVYDLTIDDYLSFLCAQGYNETQIKTFTQGPFKCPEPVNFINMNLPSITVPNLNGSGHCY</sequence>
<organism evidence="3 4">
    <name type="scientific">Datura stramonium</name>
    <name type="common">Jimsonweed</name>
    <name type="synonym">Common thornapple</name>
    <dbReference type="NCBI Taxonomy" id="4076"/>
    <lineage>
        <taxon>Eukaryota</taxon>
        <taxon>Viridiplantae</taxon>
        <taxon>Streptophyta</taxon>
        <taxon>Embryophyta</taxon>
        <taxon>Tracheophyta</taxon>
        <taxon>Spermatophyta</taxon>
        <taxon>Magnoliopsida</taxon>
        <taxon>eudicotyledons</taxon>
        <taxon>Gunneridae</taxon>
        <taxon>Pentapetalae</taxon>
        <taxon>asterids</taxon>
        <taxon>lamiids</taxon>
        <taxon>Solanales</taxon>
        <taxon>Solanaceae</taxon>
        <taxon>Solanoideae</taxon>
        <taxon>Datureae</taxon>
        <taxon>Datura</taxon>
    </lineage>
</organism>
<dbReference type="PANTHER" id="PTHR10795">
    <property type="entry name" value="PROPROTEIN CONVERTASE SUBTILISIN/KEXIN"/>
    <property type="match status" value="1"/>
</dbReference>
<name>A0ABS8WR48_DATST</name>
<dbReference type="Gene3D" id="3.40.50.200">
    <property type="entry name" value="Peptidase S8/S53 domain"/>
    <property type="match status" value="1"/>
</dbReference>
<dbReference type="Proteomes" id="UP000823775">
    <property type="component" value="Unassembled WGS sequence"/>
</dbReference>
<dbReference type="InterPro" id="IPR036852">
    <property type="entry name" value="Peptidase_S8/S53_dom_sf"/>
</dbReference>
<protein>
    <submittedName>
        <fullName evidence="3">Uncharacterized protein</fullName>
    </submittedName>
</protein>
<keyword evidence="2" id="KW-0732">Signal</keyword>
<evidence type="ECO:0000256" key="2">
    <source>
        <dbReference type="ARBA" id="ARBA00022729"/>
    </source>
</evidence>
<dbReference type="EMBL" id="JACEIK010011020">
    <property type="protein sequence ID" value="MCE3215397.1"/>
    <property type="molecule type" value="Genomic_DNA"/>
</dbReference>
<evidence type="ECO:0000313" key="4">
    <source>
        <dbReference type="Proteomes" id="UP000823775"/>
    </source>
</evidence>
<dbReference type="SUPFAM" id="SSF52743">
    <property type="entry name" value="Subtilisin-like"/>
    <property type="match status" value="1"/>
</dbReference>
<dbReference type="InterPro" id="IPR045051">
    <property type="entry name" value="SBT"/>
</dbReference>
<gene>
    <name evidence="3" type="ORF">HAX54_002265</name>
</gene>
<reference evidence="3 4" key="1">
    <citation type="journal article" date="2021" name="BMC Genomics">
        <title>Datura genome reveals duplications of psychoactive alkaloid biosynthetic genes and high mutation rate following tissue culture.</title>
        <authorList>
            <person name="Rajewski A."/>
            <person name="Carter-House D."/>
            <person name="Stajich J."/>
            <person name="Litt A."/>
        </authorList>
    </citation>
    <scope>NUCLEOTIDE SEQUENCE [LARGE SCALE GENOMIC DNA]</scope>
    <source>
        <strain evidence="3">AR-01</strain>
    </source>
</reference>
<accession>A0ABS8WR48</accession>